<dbReference type="GeneID" id="91408319"/>
<name>A0ABZ1RTG5_9ACTN</name>
<keyword evidence="3" id="KW-1185">Reference proteome</keyword>
<reference evidence="2" key="1">
    <citation type="submission" date="2022-10" db="EMBL/GenBank/DDBJ databases">
        <title>The complete genomes of actinobacterial strains from the NBC collection.</title>
        <authorList>
            <person name="Joergensen T.S."/>
            <person name="Alvarez Arevalo M."/>
            <person name="Sterndorff E.B."/>
            <person name="Faurdal D."/>
            <person name="Vuksanovic O."/>
            <person name="Mourched A.-S."/>
            <person name="Charusanti P."/>
            <person name="Shaw S."/>
            <person name="Blin K."/>
            <person name="Weber T."/>
        </authorList>
    </citation>
    <scope>NUCLEOTIDE SEQUENCE</scope>
    <source>
        <strain evidence="2">NBC_00283</strain>
    </source>
</reference>
<dbReference type="RefSeq" id="WP_037797141.1">
    <property type="nucleotide sequence ID" value="NZ_BMVE01000012.1"/>
</dbReference>
<organism evidence="2 3">
    <name type="scientific">Streptomyces goshikiensis</name>
    <dbReference type="NCBI Taxonomy" id="1942"/>
    <lineage>
        <taxon>Bacteria</taxon>
        <taxon>Bacillati</taxon>
        <taxon>Actinomycetota</taxon>
        <taxon>Actinomycetes</taxon>
        <taxon>Kitasatosporales</taxon>
        <taxon>Streptomycetaceae</taxon>
        <taxon>Streptomyces</taxon>
    </lineage>
</organism>
<evidence type="ECO:0000313" key="2">
    <source>
        <dbReference type="EMBL" id="WUO49686.1"/>
    </source>
</evidence>
<feature type="region of interest" description="Disordered" evidence="1">
    <location>
        <begin position="65"/>
        <end position="88"/>
    </location>
</feature>
<accession>A0ABZ1RTG5</accession>
<evidence type="ECO:0000313" key="3">
    <source>
        <dbReference type="Proteomes" id="UP001432075"/>
    </source>
</evidence>
<protein>
    <submittedName>
        <fullName evidence="2">Uncharacterized protein</fullName>
    </submittedName>
</protein>
<dbReference type="EMBL" id="CP108057">
    <property type="protein sequence ID" value="WUO49686.1"/>
    <property type="molecule type" value="Genomic_DNA"/>
</dbReference>
<proteinExistence type="predicted"/>
<dbReference type="Proteomes" id="UP001432075">
    <property type="component" value="Chromosome"/>
</dbReference>
<evidence type="ECO:0000256" key="1">
    <source>
        <dbReference type="SAM" id="MobiDB-lite"/>
    </source>
</evidence>
<gene>
    <name evidence="2" type="ORF">OHU17_29790</name>
</gene>
<sequence length="193" mass="20840">MNQERREQAQGFLHPDERLIAACPYELGPGVPLPPEDLLAAPEPPDLGRRIEARLPRSLRQLVTRGHDRAPDPVEDPGAALAHGTSMEGGWQSAAGHFLVSRANVRGSATGVLAVTDRRWFGLSDVSPLWQATPVMKQYWEAPRSAIAALRAGTGMTQRGRMEIRFTDGSWVAVLATVPAQAAPFAAAAARLH</sequence>